<proteinExistence type="predicted"/>
<comment type="caution">
    <text evidence="1">The sequence shown here is derived from an EMBL/GenBank/DDBJ whole genome shotgun (WGS) entry which is preliminary data.</text>
</comment>
<keyword evidence="2" id="KW-1185">Reference proteome</keyword>
<gene>
    <name evidence="1" type="ORF">R3P38DRAFT_3101376</name>
</gene>
<reference evidence="1 2" key="1">
    <citation type="journal article" date="2024" name="J Genomics">
        <title>Draft genome sequencing and assembly of Favolaschia claudopus CIRM-BRFM 2984 isolated from oak limbs.</title>
        <authorList>
            <person name="Navarro D."/>
            <person name="Drula E."/>
            <person name="Chaduli D."/>
            <person name="Cazenave R."/>
            <person name="Ahrendt S."/>
            <person name="Wang J."/>
            <person name="Lipzen A."/>
            <person name="Daum C."/>
            <person name="Barry K."/>
            <person name="Grigoriev I.V."/>
            <person name="Favel A."/>
            <person name="Rosso M.N."/>
            <person name="Martin F."/>
        </authorList>
    </citation>
    <scope>NUCLEOTIDE SEQUENCE [LARGE SCALE GENOMIC DNA]</scope>
    <source>
        <strain evidence="1 2">CIRM-BRFM 2984</strain>
    </source>
</reference>
<dbReference type="AlphaFoldDB" id="A0AAV9ZM54"/>
<evidence type="ECO:0000313" key="1">
    <source>
        <dbReference type="EMBL" id="KAK6987476.1"/>
    </source>
</evidence>
<protein>
    <submittedName>
        <fullName evidence="1">Uncharacterized protein</fullName>
    </submittedName>
</protein>
<dbReference type="EMBL" id="JAWWNJ010000131">
    <property type="protein sequence ID" value="KAK6987476.1"/>
    <property type="molecule type" value="Genomic_DNA"/>
</dbReference>
<dbReference type="Proteomes" id="UP001362999">
    <property type="component" value="Unassembled WGS sequence"/>
</dbReference>
<organism evidence="1 2">
    <name type="scientific">Favolaschia claudopus</name>
    <dbReference type="NCBI Taxonomy" id="2862362"/>
    <lineage>
        <taxon>Eukaryota</taxon>
        <taxon>Fungi</taxon>
        <taxon>Dikarya</taxon>
        <taxon>Basidiomycota</taxon>
        <taxon>Agaricomycotina</taxon>
        <taxon>Agaricomycetes</taxon>
        <taxon>Agaricomycetidae</taxon>
        <taxon>Agaricales</taxon>
        <taxon>Marasmiineae</taxon>
        <taxon>Mycenaceae</taxon>
        <taxon>Favolaschia</taxon>
    </lineage>
</organism>
<accession>A0AAV9ZM54</accession>
<sequence length="380" mass="41967">MLSQKRGYPLFCPAPPDHHPNINSGIAIGDVGCIDEGEFDYLFNVFSSCPDGFNSLDMNDPNRLNTTSEVECHDIDPGSYFSSTVEVQHEKDDTLEYLFHCSGTCGAILALPRGAYQRRLKDGGSRLRGYVVENSRNWYQHVHTTLGRDIDNGKLFLVTGYEKARSWGMAHYSEHLGDQKFTLGFRDAPGSTGYAWSSAAAPSQVQWKKHVPEYGPSNQTIFLRGWTISLAPKVWREEFSGANSSTELVPPLSSRPPHLQAGMGLNPSSVVLETTKTCNPSVLMNAYISRRVPSATVVLSHTDDWTTLLEKDPEADPLSPTDLYENIATHFKVVSKDGAAFLEPNETSSTEREIVGPNDESSYKGLGAFLSEILLTERPA</sequence>
<name>A0AAV9ZM54_9AGAR</name>
<evidence type="ECO:0000313" key="2">
    <source>
        <dbReference type="Proteomes" id="UP001362999"/>
    </source>
</evidence>